<dbReference type="InterPro" id="IPR011006">
    <property type="entry name" value="CheY-like_superfamily"/>
</dbReference>
<protein>
    <recommendedName>
        <fullName evidence="2">histidine kinase</fullName>
        <ecNumber evidence="2">2.7.13.3</ecNumber>
    </recommendedName>
</protein>
<comment type="caution">
    <text evidence="8">The sequence shown here is derived from an EMBL/GenBank/DDBJ whole genome shotgun (WGS) entry which is preliminary data.</text>
</comment>
<dbReference type="Pfam" id="PF02518">
    <property type="entry name" value="HATPase_c"/>
    <property type="match status" value="1"/>
</dbReference>
<proteinExistence type="predicted"/>
<dbReference type="SUPFAM" id="SSF52172">
    <property type="entry name" value="CheY-like"/>
    <property type="match status" value="1"/>
</dbReference>
<dbReference type="InterPro" id="IPR003594">
    <property type="entry name" value="HATPase_dom"/>
</dbReference>
<dbReference type="OrthoDB" id="9766459at2"/>
<sequence length="386" mass="43703">MSHKVLIVDDNGKNIQLLGNLLMEAGYAVEYAFNGQLALQWLQRTDFDAILLDIMMPDMDGFETCARIKQMPNRMNIPIIFITARDDTDSITKAFRVGGVDYLTKPFNHDELLARLGTHVELKMSREKLIDTARWLAEEVRVKTEEIRKAKEELEEAYNELKLLDLAQNEFLKSISHEIRTPLTGIVGSLSLLSNYKDNDEMNEVVNLLEKSVRKLEKYSYTALQIAFIRLRGVERQEFIEVNISAIVKNCVGIYLQQAKEKSIVIRFKTNAPGVVVKGDHDLLVQAVKALIESSVVYSHDGIIDVSITDSHDGVWCSIADEGTPFSNDAPVYMFDSMNSKGWTHDRNTSLELHLAQIIFLSHGGTLLFRNNETAKGTITSFFLKK</sequence>
<dbReference type="SMART" id="SM00448">
    <property type="entry name" value="REC"/>
    <property type="match status" value="1"/>
</dbReference>
<feature type="domain" description="Histidine kinase" evidence="6">
    <location>
        <begin position="174"/>
        <end position="386"/>
    </location>
</feature>
<evidence type="ECO:0000313" key="9">
    <source>
        <dbReference type="Proteomes" id="UP000249239"/>
    </source>
</evidence>
<dbReference type="EC" id="2.7.13.3" evidence="2"/>
<organism evidence="8 9">
    <name type="scientific">Breznakibacter xylanolyticus</name>
    <dbReference type="NCBI Taxonomy" id="990"/>
    <lineage>
        <taxon>Bacteria</taxon>
        <taxon>Pseudomonadati</taxon>
        <taxon>Bacteroidota</taxon>
        <taxon>Bacteroidia</taxon>
        <taxon>Marinilabiliales</taxon>
        <taxon>Marinilabiliaceae</taxon>
        <taxon>Breznakibacter</taxon>
    </lineage>
</organism>
<dbReference type="InterPro" id="IPR003661">
    <property type="entry name" value="HisK_dim/P_dom"/>
</dbReference>
<dbReference type="CDD" id="cd00082">
    <property type="entry name" value="HisKA"/>
    <property type="match status" value="1"/>
</dbReference>
<dbReference type="RefSeq" id="WP_111445416.1">
    <property type="nucleotide sequence ID" value="NZ_QKZK01000011.1"/>
</dbReference>
<dbReference type="EMBL" id="QKZK01000011">
    <property type="protein sequence ID" value="PZX16896.1"/>
    <property type="molecule type" value="Genomic_DNA"/>
</dbReference>
<dbReference type="Pfam" id="PF00512">
    <property type="entry name" value="HisKA"/>
    <property type="match status" value="1"/>
</dbReference>
<accession>A0A2W7NU87</accession>
<evidence type="ECO:0000256" key="1">
    <source>
        <dbReference type="ARBA" id="ARBA00000085"/>
    </source>
</evidence>
<keyword evidence="5" id="KW-0175">Coiled coil</keyword>
<evidence type="ECO:0000256" key="5">
    <source>
        <dbReference type="SAM" id="Coils"/>
    </source>
</evidence>
<dbReference type="InterPro" id="IPR036890">
    <property type="entry name" value="HATPase_C_sf"/>
</dbReference>
<dbReference type="Proteomes" id="UP000249239">
    <property type="component" value="Unassembled WGS sequence"/>
</dbReference>
<dbReference type="SUPFAM" id="SSF55874">
    <property type="entry name" value="ATPase domain of HSP90 chaperone/DNA topoisomerase II/histidine kinase"/>
    <property type="match status" value="1"/>
</dbReference>
<feature type="modified residue" description="4-aspartylphosphate" evidence="4">
    <location>
        <position position="53"/>
    </location>
</feature>
<dbReference type="Pfam" id="PF00072">
    <property type="entry name" value="Response_reg"/>
    <property type="match status" value="1"/>
</dbReference>
<dbReference type="SMART" id="SM00388">
    <property type="entry name" value="HisKA"/>
    <property type="match status" value="1"/>
</dbReference>
<evidence type="ECO:0000256" key="3">
    <source>
        <dbReference type="ARBA" id="ARBA00022553"/>
    </source>
</evidence>
<comment type="catalytic activity">
    <reaction evidence="1">
        <text>ATP + protein L-histidine = ADP + protein N-phospho-L-histidine.</text>
        <dbReference type="EC" id="2.7.13.3"/>
    </reaction>
</comment>
<dbReference type="Gene3D" id="3.40.50.2300">
    <property type="match status" value="1"/>
</dbReference>
<evidence type="ECO:0000256" key="4">
    <source>
        <dbReference type="PROSITE-ProRule" id="PRU00169"/>
    </source>
</evidence>
<dbReference type="SUPFAM" id="SSF47384">
    <property type="entry name" value="Homodimeric domain of signal transducing histidine kinase"/>
    <property type="match status" value="1"/>
</dbReference>
<dbReference type="CDD" id="cd19920">
    <property type="entry name" value="REC_PA4781-like"/>
    <property type="match status" value="1"/>
</dbReference>
<dbReference type="InterPro" id="IPR005467">
    <property type="entry name" value="His_kinase_dom"/>
</dbReference>
<name>A0A2W7NU87_9BACT</name>
<dbReference type="PROSITE" id="PS50109">
    <property type="entry name" value="HIS_KIN"/>
    <property type="match status" value="1"/>
</dbReference>
<dbReference type="Gene3D" id="1.10.287.130">
    <property type="match status" value="1"/>
</dbReference>
<dbReference type="PANTHER" id="PTHR43547">
    <property type="entry name" value="TWO-COMPONENT HISTIDINE KINASE"/>
    <property type="match status" value="1"/>
</dbReference>
<evidence type="ECO:0000256" key="2">
    <source>
        <dbReference type="ARBA" id="ARBA00012438"/>
    </source>
</evidence>
<dbReference type="GO" id="GO:0000155">
    <property type="term" value="F:phosphorelay sensor kinase activity"/>
    <property type="evidence" value="ECO:0007669"/>
    <property type="project" value="InterPro"/>
</dbReference>
<reference evidence="8 9" key="1">
    <citation type="submission" date="2018-06" db="EMBL/GenBank/DDBJ databases">
        <title>Genomic Encyclopedia of Archaeal and Bacterial Type Strains, Phase II (KMG-II): from individual species to whole genera.</title>
        <authorList>
            <person name="Goeker M."/>
        </authorList>
    </citation>
    <scope>NUCLEOTIDE SEQUENCE [LARGE SCALE GENOMIC DNA]</scope>
    <source>
        <strain evidence="8 9">DSM 6779</strain>
    </source>
</reference>
<gene>
    <name evidence="8" type="ORF">LX69_01711</name>
</gene>
<dbReference type="AlphaFoldDB" id="A0A2W7NU87"/>
<evidence type="ECO:0000313" key="8">
    <source>
        <dbReference type="EMBL" id="PZX16896.1"/>
    </source>
</evidence>
<keyword evidence="9" id="KW-1185">Reference proteome</keyword>
<keyword evidence="3 4" id="KW-0597">Phosphoprotein</keyword>
<evidence type="ECO:0000259" key="7">
    <source>
        <dbReference type="PROSITE" id="PS50110"/>
    </source>
</evidence>
<evidence type="ECO:0000259" key="6">
    <source>
        <dbReference type="PROSITE" id="PS50109"/>
    </source>
</evidence>
<feature type="coiled-coil region" evidence="5">
    <location>
        <begin position="133"/>
        <end position="167"/>
    </location>
</feature>
<dbReference type="Gene3D" id="3.30.565.10">
    <property type="entry name" value="Histidine kinase-like ATPase, C-terminal domain"/>
    <property type="match status" value="1"/>
</dbReference>
<dbReference type="PANTHER" id="PTHR43547:SF2">
    <property type="entry name" value="HYBRID SIGNAL TRANSDUCTION HISTIDINE KINASE C"/>
    <property type="match status" value="1"/>
</dbReference>
<dbReference type="InterPro" id="IPR036097">
    <property type="entry name" value="HisK_dim/P_sf"/>
</dbReference>
<feature type="domain" description="Response regulatory" evidence="7">
    <location>
        <begin position="4"/>
        <end position="120"/>
    </location>
</feature>
<dbReference type="InterPro" id="IPR001789">
    <property type="entry name" value="Sig_transdc_resp-reg_receiver"/>
</dbReference>
<dbReference type="PROSITE" id="PS50110">
    <property type="entry name" value="RESPONSE_REGULATORY"/>
    <property type="match status" value="1"/>
</dbReference>